<dbReference type="EMBL" id="BKCJ010563483">
    <property type="protein sequence ID" value="GFB15257.1"/>
    <property type="molecule type" value="Genomic_DNA"/>
</dbReference>
<protein>
    <submittedName>
        <fullName evidence="2">Uncharacterized protein</fullName>
    </submittedName>
</protein>
<name>A0A699KWS2_TANCI</name>
<keyword evidence="1" id="KW-0732">Signal</keyword>
<gene>
    <name evidence="2" type="ORF">Tci_687228</name>
</gene>
<sequence>CLILILVWGWLVWEWLASLEHVLTALIDVEGKDEHQGSNVGLHQSKMSFHQVLDLILELDGGGFFGVSVKKLATGRLVNGSSCDEIDMVIKDLYLEPKDIVAKFYGSSRWKELCKETSSKILPCGDGSY</sequence>
<proteinExistence type="predicted"/>
<evidence type="ECO:0000313" key="2">
    <source>
        <dbReference type="EMBL" id="GFB15257.1"/>
    </source>
</evidence>
<feature type="chain" id="PRO_5025631948" evidence="1">
    <location>
        <begin position="18"/>
        <end position="129"/>
    </location>
</feature>
<dbReference type="AlphaFoldDB" id="A0A699KWS2"/>
<feature type="non-terminal residue" evidence="2">
    <location>
        <position position="1"/>
    </location>
</feature>
<comment type="caution">
    <text evidence="2">The sequence shown here is derived from an EMBL/GenBank/DDBJ whole genome shotgun (WGS) entry which is preliminary data.</text>
</comment>
<evidence type="ECO:0000256" key="1">
    <source>
        <dbReference type="SAM" id="SignalP"/>
    </source>
</evidence>
<reference evidence="2" key="1">
    <citation type="journal article" date="2019" name="Sci. Rep.">
        <title>Draft genome of Tanacetum cinerariifolium, the natural source of mosquito coil.</title>
        <authorList>
            <person name="Yamashiro T."/>
            <person name="Shiraishi A."/>
            <person name="Satake H."/>
            <person name="Nakayama K."/>
        </authorList>
    </citation>
    <scope>NUCLEOTIDE SEQUENCE</scope>
</reference>
<accession>A0A699KWS2</accession>
<organism evidence="2">
    <name type="scientific">Tanacetum cinerariifolium</name>
    <name type="common">Dalmatian daisy</name>
    <name type="synonym">Chrysanthemum cinerariifolium</name>
    <dbReference type="NCBI Taxonomy" id="118510"/>
    <lineage>
        <taxon>Eukaryota</taxon>
        <taxon>Viridiplantae</taxon>
        <taxon>Streptophyta</taxon>
        <taxon>Embryophyta</taxon>
        <taxon>Tracheophyta</taxon>
        <taxon>Spermatophyta</taxon>
        <taxon>Magnoliopsida</taxon>
        <taxon>eudicotyledons</taxon>
        <taxon>Gunneridae</taxon>
        <taxon>Pentapetalae</taxon>
        <taxon>asterids</taxon>
        <taxon>campanulids</taxon>
        <taxon>Asterales</taxon>
        <taxon>Asteraceae</taxon>
        <taxon>Asteroideae</taxon>
        <taxon>Anthemideae</taxon>
        <taxon>Anthemidinae</taxon>
        <taxon>Tanacetum</taxon>
    </lineage>
</organism>
<feature type="signal peptide" evidence="1">
    <location>
        <begin position="1"/>
        <end position="17"/>
    </location>
</feature>